<proteinExistence type="inferred from homology"/>
<evidence type="ECO:0000256" key="2">
    <source>
        <dbReference type="SAM" id="MobiDB-lite"/>
    </source>
</evidence>
<feature type="region of interest" description="Disordered" evidence="2">
    <location>
        <begin position="92"/>
        <end position="118"/>
    </location>
</feature>
<dbReference type="InterPro" id="IPR027482">
    <property type="entry name" value="Sec1-like_dom2"/>
</dbReference>
<feature type="region of interest" description="Disordered" evidence="2">
    <location>
        <begin position="500"/>
        <end position="528"/>
    </location>
</feature>
<dbReference type="InterPro" id="IPR001619">
    <property type="entry name" value="Sec1-like"/>
</dbReference>
<comment type="caution">
    <text evidence="3">The sequence shown here is derived from an EMBL/GenBank/DDBJ whole genome shotgun (WGS) entry which is preliminary data.</text>
</comment>
<dbReference type="EMBL" id="JANBTW010000021">
    <property type="protein sequence ID" value="KAJ2678369.1"/>
    <property type="molecule type" value="Genomic_DNA"/>
</dbReference>
<feature type="compositionally biased region" description="Low complexity" evidence="2">
    <location>
        <begin position="650"/>
        <end position="666"/>
    </location>
</feature>
<dbReference type="InterPro" id="IPR043154">
    <property type="entry name" value="Sec-1-like_dom1"/>
</dbReference>
<feature type="compositionally biased region" description="Polar residues" evidence="2">
    <location>
        <begin position="880"/>
        <end position="898"/>
    </location>
</feature>
<evidence type="ECO:0000256" key="1">
    <source>
        <dbReference type="ARBA" id="ARBA00009884"/>
    </source>
</evidence>
<feature type="compositionally biased region" description="Low complexity" evidence="2">
    <location>
        <begin position="862"/>
        <end position="871"/>
    </location>
</feature>
<dbReference type="AlphaFoldDB" id="A0A9W8KXH4"/>
<dbReference type="Gene3D" id="3.90.830.10">
    <property type="entry name" value="Syntaxin Binding Protein 1, Chain A, domain 2"/>
    <property type="match status" value="1"/>
</dbReference>
<feature type="compositionally biased region" description="Gly residues" evidence="2">
    <location>
        <begin position="915"/>
        <end position="929"/>
    </location>
</feature>
<feature type="compositionally biased region" description="Low complexity" evidence="2">
    <location>
        <begin position="808"/>
        <end position="824"/>
    </location>
</feature>
<evidence type="ECO:0000313" key="3">
    <source>
        <dbReference type="EMBL" id="KAJ2678369.1"/>
    </source>
</evidence>
<dbReference type="InterPro" id="IPR043127">
    <property type="entry name" value="Sec-1-like_dom3a"/>
</dbReference>
<feature type="region of interest" description="Disordered" evidence="2">
    <location>
        <begin position="557"/>
        <end position="666"/>
    </location>
</feature>
<dbReference type="GO" id="GO:0016192">
    <property type="term" value="P:vesicle-mediated transport"/>
    <property type="evidence" value="ECO:0007669"/>
    <property type="project" value="InterPro"/>
</dbReference>
<feature type="compositionally biased region" description="Polar residues" evidence="2">
    <location>
        <begin position="568"/>
        <end position="581"/>
    </location>
</feature>
<organism evidence="3 4">
    <name type="scientific">Coemansia spiralis</name>
    <dbReference type="NCBI Taxonomy" id="417178"/>
    <lineage>
        <taxon>Eukaryota</taxon>
        <taxon>Fungi</taxon>
        <taxon>Fungi incertae sedis</taxon>
        <taxon>Zoopagomycota</taxon>
        <taxon>Kickxellomycotina</taxon>
        <taxon>Kickxellomycetes</taxon>
        <taxon>Kickxellales</taxon>
        <taxon>Kickxellaceae</taxon>
        <taxon>Coemansia</taxon>
    </lineage>
</organism>
<accession>A0A9W8KXH4</accession>
<feature type="region of interest" description="Disordered" evidence="2">
    <location>
        <begin position="1037"/>
        <end position="1073"/>
    </location>
</feature>
<protein>
    <submittedName>
        <fullName evidence="3">Syntaxin binding protein 1</fullName>
    </submittedName>
</protein>
<feature type="region of interest" description="Disordered" evidence="2">
    <location>
        <begin position="755"/>
        <end position="1013"/>
    </location>
</feature>
<name>A0A9W8KXH4_9FUNG</name>
<dbReference type="Proteomes" id="UP001151518">
    <property type="component" value="Unassembled WGS sequence"/>
</dbReference>
<reference evidence="3" key="1">
    <citation type="submission" date="2022-07" db="EMBL/GenBank/DDBJ databases">
        <title>Phylogenomic reconstructions and comparative analyses of Kickxellomycotina fungi.</title>
        <authorList>
            <person name="Reynolds N.K."/>
            <person name="Stajich J.E."/>
            <person name="Barry K."/>
            <person name="Grigoriev I.V."/>
            <person name="Crous P."/>
            <person name="Smith M.E."/>
        </authorList>
    </citation>
    <scope>NUCLEOTIDE SEQUENCE</scope>
    <source>
        <strain evidence="3">NRRL 3115</strain>
    </source>
</reference>
<feature type="compositionally biased region" description="Polar residues" evidence="2">
    <location>
        <begin position="592"/>
        <end position="626"/>
    </location>
</feature>
<feature type="compositionally biased region" description="Basic and acidic residues" evidence="2">
    <location>
        <begin position="519"/>
        <end position="528"/>
    </location>
</feature>
<evidence type="ECO:0000313" key="4">
    <source>
        <dbReference type="Proteomes" id="UP001151518"/>
    </source>
</evidence>
<gene>
    <name evidence="3" type="primary">sec1_1</name>
    <name evidence="3" type="ORF">GGI25_002354</name>
</gene>
<dbReference type="OrthoDB" id="2228at2759"/>
<feature type="compositionally biased region" description="Basic and acidic residues" evidence="2">
    <location>
        <begin position="952"/>
        <end position="973"/>
    </location>
</feature>
<feature type="compositionally biased region" description="Polar residues" evidence="2">
    <location>
        <begin position="783"/>
        <end position="793"/>
    </location>
</feature>
<dbReference type="Gene3D" id="3.40.50.2060">
    <property type="match status" value="1"/>
</dbReference>
<dbReference type="Gene3D" id="1.25.40.60">
    <property type="match status" value="1"/>
</dbReference>
<dbReference type="Pfam" id="PF00995">
    <property type="entry name" value="Sec1"/>
    <property type="match status" value="1"/>
</dbReference>
<sequence>MVVDLSENKRQEFLNALVTVRPPGRFKVLVVDKRSLQVLNKTLKLSEILEHDVVRIEKIENNRKDDPDVEALYILTPSKQSITRLINDFPASQQSHHHMQHPGAGGRPSGAHPGTSARKQPRYRCAHVFFTSELPNNLLKLIKSSGVTPYIKALRELCIEYDVHDSHVFLTRLFNHPLYRIYSPLISSLFNDELEMISKKLANVCGALKENPVVRYLLLDQEMHGDTKARPLAFLFHTEMDRIRDALPSDNTSKNKLQSELIIVDRSADPFAPVLHEFTYEAMVHDLLRVEDGNQVPYTVELANGTTESKMLKLDDSDQIWQEFRFHHISDAQQGIMKKFENLVGSNKAIADMQSGAKLNVSKMRDVVNKLPQFKEQVAVLSAHITIMQDCMEEFNNRCLKDLAMIEQNLAVGTTPEGEKYSAGDIDVADVLNNPDIKPKDKLRLLLIFFVANPSLTEQERQKLAHMAKLSREAREAIKNMGLVIRWSHALDLLKQLKQRPTQTTKPGKWGFGAIRGPNNKEEDENKPYDLSRYMPAFKNVLEDCITGNLSEDMFPYVVPPERPRDSNPLSGASSLRNSGSARLGTAHGQGTDRTSSPASSMWTSIANSVGINTQDSRPSSGTQDTGAGPPRQIKSLRSGRPTWQKRDSAPASAQSASTASSTAAASSLSPTASTAISPIQQNSHSHGRSRIILFVIGGITLSEVRAAEEVARKQGREIIVGSTHIADPSSYLKEISSLSFELSDTNGRLLKIKPSYSHFGYGGPPEIDPLDAYDEKIDKPQSKPSGSANASTASDVSGMSGAGGSGSSMNSYNRSSSRGSDGSAHLEHSRNQSRSSSNRHPDSATMPASYRSHGSAPPPQQQQQHQQHQQKPTVRSDAHQSSSGTNNYPRPQGSQGSMRPLASGGRSTSEGPSNNGGGVSREYGGSGAGYSSRQNSQHLRGERTASPAYHRGAEGGQYDREQDFRSGYDEYRQQQVLRSKSSHSSFGHSSRAGTPQGMPPPPQQQRQLSKEELFRAKFEQSQNEWNAQKLNIANVNPSAIPDMHKVNLNPGNSGRGRSGSNGDKTKLIRRYL</sequence>
<dbReference type="InterPro" id="IPR036045">
    <property type="entry name" value="Sec1-like_sf"/>
</dbReference>
<comment type="similarity">
    <text evidence="1">Belongs to the STXBP/unc-18/SEC1 family.</text>
</comment>
<dbReference type="PANTHER" id="PTHR11679">
    <property type="entry name" value="VESICLE PROTEIN SORTING-ASSOCIATED"/>
    <property type="match status" value="1"/>
</dbReference>
<dbReference type="Gene3D" id="3.40.50.1910">
    <property type="match status" value="2"/>
</dbReference>
<dbReference type="SUPFAM" id="SSF56815">
    <property type="entry name" value="Sec1/munc18-like (SM) proteins"/>
    <property type="match status" value="1"/>
</dbReference>